<dbReference type="Pfam" id="PF00497">
    <property type="entry name" value="SBP_bac_3"/>
    <property type="match status" value="1"/>
</dbReference>
<sequence>MTVRTYLGAIALSLVAGAAMPALADTLDDIKARGSVIVAIDVSHPPYGMLDSATRETGSDVETAQLLAEDLGVKLQLVPVSGANRVPFLLSNKVDVVIASFSITDERRKVIDYSRPYGVIPVVISAPEGEAITEAQDLAGKAIAVARGTTADIELTRLVKDTGVRANIVRYEDEATATTAVATGQQKMLAAALSTANALAEQNPGLGLEVKMNMASYPMAIGLRKDEPALKEALDGWVLANLQNGKLNGIYEKYFHQSLPADLAE</sequence>
<evidence type="ECO:0000259" key="3">
    <source>
        <dbReference type="SMART" id="SM00062"/>
    </source>
</evidence>
<evidence type="ECO:0000313" key="5">
    <source>
        <dbReference type="Proteomes" id="UP000679284"/>
    </source>
</evidence>
<reference evidence="4" key="1">
    <citation type="submission" date="2020-01" db="EMBL/GenBank/DDBJ databases">
        <authorList>
            <person name="Yang Y."/>
            <person name="Kwon Y.M."/>
        </authorList>
    </citation>
    <scope>NUCLEOTIDE SEQUENCE</scope>
    <source>
        <strain evidence="4">PG104</strain>
    </source>
</reference>
<organism evidence="4 5">
    <name type="scientific">Falsirhodobacter algicola</name>
    <dbReference type="NCBI Taxonomy" id="2692330"/>
    <lineage>
        <taxon>Bacteria</taxon>
        <taxon>Pseudomonadati</taxon>
        <taxon>Pseudomonadota</taxon>
        <taxon>Alphaproteobacteria</taxon>
        <taxon>Rhodobacterales</taxon>
        <taxon>Paracoccaceae</taxon>
        <taxon>Falsirhodobacter</taxon>
    </lineage>
</organism>
<name>A0A8J8MU45_9RHOB</name>
<dbReference type="Proteomes" id="UP000679284">
    <property type="component" value="Chromosome"/>
</dbReference>
<evidence type="ECO:0000256" key="1">
    <source>
        <dbReference type="ARBA" id="ARBA00022729"/>
    </source>
</evidence>
<feature type="signal peptide" evidence="2">
    <location>
        <begin position="1"/>
        <end position="24"/>
    </location>
</feature>
<dbReference type="KEGG" id="fap:GR316_11130"/>
<feature type="domain" description="Solute-binding protein family 3/N-terminal" evidence="3">
    <location>
        <begin position="35"/>
        <end position="258"/>
    </location>
</feature>
<dbReference type="AlphaFoldDB" id="A0A8J8MU45"/>
<dbReference type="RefSeq" id="WP_211783987.1">
    <property type="nucleotide sequence ID" value="NZ_CP047289.1"/>
</dbReference>
<evidence type="ECO:0000313" key="4">
    <source>
        <dbReference type="EMBL" id="QUS36766.1"/>
    </source>
</evidence>
<dbReference type="SUPFAM" id="SSF53850">
    <property type="entry name" value="Periplasmic binding protein-like II"/>
    <property type="match status" value="1"/>
</dbReference>
<accession>A0A8J8MU45</accession>
<keyword evidence="1 2" id="KW-0732">Signal</keyword>
<proteinExistence type="predicted"/>
<gene>
    <name evidence="4" type="ORF">GR316_11130</name>
</gene>
<evidence type="ECO:0000256" key="2">
    <source>
        <dbReference type="SAM" id="SignalP"/>
    </source>
</evidence>
<dbReference type="PANTHER" id="PTHR35936">
    <property type="entry name" value="MEMBRANE-BOUND LYTIC MUREIN TRANSGLYCOSYLASE F"/>
    <property type="match status" value="1"/>
</dbReference>
<dbReference type="Gene3D" id="3.40.190.10">
    <property type="entry name" value="Periplasmic binding protein-like II"/>
    <property type="match status" value="2"/>
</dbReference>
<protein>
    <submittedName>
        <fullName evidence="4">Transporter substrate-binding domain-containing protein</fullName>
    </submittedName>
</protein>
<dbReference type="InterPro" id="IPR001638">
    <property type="entry name" value="Solute-binding_3/MltF_N"/>
</dbReference>
<feature type="chain" id="PRO_5035158505" evidence="2">
    <location>
        <begin position="25"/>
        <end position="265"/>
    </location>
</feature>
<keyword evidence="5" id="KW-1185">Reference proteome</keyword>
<dbReference type="SMART" id="SM00062">
    <property type="entry name" value="PBPb"/>
    <property type="match status" value="1"/>
</dbReference>
<dbReference type="EMBL" id="CP047289">
    <property type="protein sequence ID" value="QUS36766.1"/>
    <property type="molecule type" value="Genomic_DNA"/>
</dbReference>
<dbReference type="PANTHER" id="PTHR35936:SF37">
    <property type="entry name" value="AMINO ACID ABC TRANSPORTER SUBSTRATE-BINDING PROTEIN"/>
    <property type="match status" value="1"/>
</dbReference>